<dbReference type="AlphaFoldDB" id="A0A937W3A0"/>
<evidence type="ECO:0000313" key="3">
    <source>
        <dbReference type="Proteomes" id="UP000712673"/>
    </source>
</evidence>
<organism evidence="2 3">
    <name type="scientific">Tectimicrobiota bacterium</name>
    <dbReference type="NCBI Taxonomy" id="2528274"/>
    <lineage>
        <taxon>Bacteria</taxon>
        <taxon>Pseudomonadati</taxon>
        <taxon>Nitrospinota/Tectimicrobiota group</taxon>
        <taxon>Candidatus Tectimicrobiota</taxon>
    </lineage>
</organism>
<accession>A0A937W3A0</accession>
<reference evidence="2" key="1">
    <citation type="submission" date="2019-03" db="EMBL/GenBank/DDBJ databases">
        <title>Lake Tanganyika Metagenome-Assembled Genomes (MAGs).</title>
        <authorList>
            <person name="Tran P."/>
        </authorList>
    </citation>
    <scope>NUCLEOTIDE SEQUENCE</scope>
    <source>
        <strain evidence="2">K_DeepCast_65m_m2_066</strain>
    </source>
</reference>
<gene>
    <name evidence="2" type="ORF">FJZ47_20605</name>
</gene>
<proteinExistence type="predicted"/>
<dbReference type="Proteomes" id="UP000712673">
    <property type="component" value="Unassembled WGS sequence"/>
</dbReference>
<evidence type="ECO:0000256" key="1">
    <source>
        <dbReference type="SAM" id="Phobius"/>
    </source>
</evidence>
<keyword evidence="1" id="KW-0812">Transmembrane</keyword>
<evidence type="ECO:0000313" key="2">
    <source>
        <dbReference type="EMBL" id="MBM3226174.1"/>
    </source>
</evidence>
<sequence length="62" mass="7245">MSIQVFISGLMLGILLGVLLCYVALQCMNRQRTRSTRREIDRLTAQFQELFRQIDQDKKQGL</sequence>
<name>A0A937W3A0_UNCTE</name>
<feature type="transmembrane region" description="Helical" evidence="1">
    <location>
        <begin position="6"/>
        <end position="25"/>
    </location>
</feature>
<keyword evidence="1" id="KW-1133">Transmembrane helix</keyword>
<keyword evidence="1" id="KW-0472">Membrane</keyword>
<dbReference type="EMBL" id="VGLS01000815">
    <property type="protein sequence ID" value="MBM3226174.1"/>
    <property type="molecule type" value="Genomic_DNA"/>
</dbReference>
<comment type="caution">
    <text evidence="2">The sequence shown here is derived from an EMBL/GenBank/DDBJ whole genome shotgun (WGS) entry which is preliminary data.</text>
</comment>
<protein>
    <submittedName>
        <fullName evidence="2">Uncharacterized protein</fullName>
    </submittedName>
</protein>